<sequence>MSRSEYSFLDKILALKKNLNNCNAHSGICKKRVKVMLKKEIRQGTRIEHLLDHSEEFSLQREIVASVRDLTGPDLIILEEFSLQGDRCRIRDLERPDLTGLDLT</sequence>
<proteinExistence type="predicted"/>
<keyword evidence="2" id="KW-1185">Reference proteome</keyword>
<dbReference type="Proteomes" id="UP001168821">
    <property type="component" value="Unassembled WGS sequence"/>
</dbReference>
<evidence type="ECO:0000313" key="1">
    <source>
        <dbReference type="EMBL" id="KAJ3660567.1"/>
    </source>
</evidence>
<dbReference type="AlphaFoldDB" id="A0AA38IVB3"/>
<dbReference type="EMBL" id="JALNTZ010000002">
    <property type="protein sequence ID" value="KAJ3660567.1"/>
    <property type="molecule type" value="Genomic_DNA"/>
</dbReference>
<accession>A0AA38IVB3</accession>
<name>A0AA38IVB3_9CUCU</name>
<evidence type="ECO:0000313" key="2">
    <source>
        <dbReference type="Proteomes" id="UP001168821"/>
    </source>
</evidence>
<gene>
    <name evidence="1" type="ORF">Zmor_005009</name>
</gene>
<protein>
    <submittedName>
        <fullName evidence="1">Uncharacterized protein</fullName>
    </submittedName>
</protein>
<organism evidence="1 2">
    <name type="scientific">Zophobas morio</name>
    <dbReference type="NCBI Taxonomy" id="2755281"/>
    <lineage>
        <taxon>Eukaryota</taxon>
        <taxon>Metazoa</taxon>
        <taxon>Ecdysozoa</taxon>
        <taxon>Arthropoda</taxon>
        <taxon>Hexapoda</taxon>
        <taxon>Insecta</taxon>
        <taxon>Pterygota</taxon>
        <taxon>Neoptera</taxon>
        <taxon>Endopterygota</taxon>
        <taxon>Coleoptera</taxon>
        <taxon>Polyphaga</taxon>
        <taxon>Cucujiformia</taxon>
        <taxon>Tenebrionidae</taxon>
        <taxon>Zophobas</taxon>
    </lineage>
</organism>
<comment type="caution">
    <text evidence="1">The sequence shown here is derived from an EMBL/GenBank/DDBJ whole genome shotgun (WGS) entry which is preliminary data.</text>
</comment>
<reference evidence="1" key="1">
    <citation type="journal article" date="2023" name="G3 (Bethesda)">
        <title>Whole genome assemblies of Zophobas morio and Tenebrio molitor.</title>
        <authorList>
            <person name="Kaur S."/>
            <person name="Stinson S.A."/>
            <person name="diCenzo G.C."/>
        </authorList>
    </citation>
    <scope>NUCLEOTIDE SEQUENCE</scope>
    <source>
        <strain evidence="1">QUZm001</strain>
    </source>
</reference>